<evidence type="ECO:0000313" key="14">
    <source>
        <dbReference type="EMBL" id="OTP26592.1"/>
    </source>
</evidence>
<evidence type="ECO:0000313" key="16">
    <source>
        <dbReference type="Proteomes" id="UP000321175"/>
    </source>
</evidence>
<dbReference type="CDD" id="cd01672">
    <property type="entry name" value="TMPK"/>
    <property type="match status" value="1"/>
</dbReference>
<keyword evidence="5 11" id="KW-0545">Nucleotide biosynthesis</keyword>
<dbReference type="GO" id="GO:0004798">
    <property type="term" value="F:dTMP kinase activity"/>
    <property type="evidence" value="ECO:0007669"/>
    <property type="project" value="UniProtKB-UniRule"/>
</dbReference>
<dbReference type="SUPFAM" id="SSF52540">
    <property type="entry name" value="P-loop containing nucleoside triphosphate hydrolases"/>
    <property type="match status" value="1"/>
</dbReference>
<dbReference type="Gene3D" id="3.40.50.300">
    <property type="entry name" value="P-loop containing nucleotide triphosphate hydrolases"/>
    <property type="match status" value="1"/>
</dbReference>
<keyword evidence="7 11" id="KW-0418">Kinase</keyword>
<comment type="similarity">
    <text evidence="1 11">Belongs to the thymidylate kinase family.</text>
</comment>
<dbReference type="GO" id="GO:0006233">
    <property type="term" value="P:dTDP biosynthetic process"/>
    <property type="evidence" value="ECO:0007669"/>
    <property type="project" value="InterPro"/>
</dbReference>
<comment type="function">
    <text evidence="10 11">Phosphorylation of dTMP to form dTDP in both de novo and salvage pathways of dTTP synthesis.</text>
</comment>
<feature type="domain" description="Thymidylate kinase-like" evidence="12">
    <location>
        <begin position="8"/>
        <end position="198"/>
    </location>
</feature>
<dbReference type="PANTHER" id="PTHR10344">
    <property type="entry name" value="THYMIDYLATE KINASE"/>
    <property type="match status" value="1"/>
</dbReference>
<dbReference type="GeneID" id="60998588"/>
<dbReference type="Proteomes" id="UP000321175">
    <property type="component" value="Unassembled WGS sequence"/>
</dbReference>
<evidence type="ECO:0000256" key="8">
    <source>
        <dbReference type="ARBA" id="ARBA00022840"/>
    </source>
</evidence>
<evidence type="ECO:0000256" key="2">
    <source>
        <dbReference type="ARBA" id="ARBA00012980"/>
    </source>
</evidence>
<dbReference type="PANTHER" id="PTHR10344:SF4">
    <property type="entry name" value="UMP-CMP KINASE 2, MITOCHONDRIAL"/>
    <property type="match status" value="1"/>
</dbReference>
<evidence type="ECO:0000256" key="9">
    <source>
        <dbReference type="ARBA" id="ARBA00048743"/>
    </source>
</evidence>
<dbReference type="RefSeq" id="WP_071866999.1">
    <property type="nucleotide sequence ID" value="NZ_BJWA01000013.1"/>
</dbReference>
<evidence type="ECO:0000256" key="3">
    <source>
        <dbReference type="ARBA" id="ARBA00017144"/>
    </source>
</evidence>
<evidence type="ECO:0000256" key="11">
    <source>
        <dbReference type="HAMAP-Rule" id="MF_00165"/>
    </source>
</evidence>
<reference evidence="14 15" key="1">
    <citation type="submission" date="2017-05" db="EMBL/GenBank/DDBJ databases">
        <title>The Genome Sequence of Enterococcus mundtii 6B1_DIV0119.</title>
        <authorList>
            <consortium name="The Broad Institute Genomics Platform"/>
            <consortium name="The Broad Institute Genomic Center for Infectious Diseases"/>
            <person name="Earl A."/>
            <person name="Manson A."/>
            <person name="Schwartman J."/>
            <person name="Gilmore M."/>
            <person name="Abouelleil A."/>
            <person name="Cao P."/>
            <person name="Chapman S."/>
            <person name="Cusick C."/>
            <person name="Shea T."/>
            <person name="Young S."/>
            <person name="Neafsey D."/>
            <person name="Nusbaum C."/>
            <person name="Birren B."/>
        </authorList>
    </citation>
    <scope>NUCLEOTIDE SEQUENCE [LARGE SCALE GENOMIC DNA]</scope>
    <source>
        <strain evidence="14 15">6B1_DIV0119</strain>
    </source>
</reference>
<dbReference type="InterPro" id="IPR018094">
    <property type="entry name" value="Thymidylate_kinase"/>
</dbReference>
<comment type="catalytic activity">
    <reaction evidence="9 11">
        <text>dTMP + ATP = dTDP + ADP</text>
        <dbReference type="Rhea" id="RHEA:13517"/>
        <dbReference type="ChEBI" id="CHEBI:30616"/>
        <dbReference type="ChEBI" id="CHEBI:58369"/>
        <dbReference type="ChEBI" id="CHEBI:63528"/>
        <dbReference type="ChEBI" id="CHEBI:456216"/>
        <dbReference type="EC" id="2.7.4.9"/>
    </reaction>
</comment>
<evidence type="ECO:0000313" key="15">
    <source>
        <dbReference type="Proteomes" id="UP000195024"/>
    </source>
</evidence>
<dbReference type="EMBL" id="BJWA01000013">
    <property type="protein sequence ID" value="GEL80761.1"/>
    <property type="molecule type" value="Genomic_DNA"/>
</dbReference>
<dbReference type="Pfam" id="PF02223">
    <property type="entry name" value="Thymidylate_kin"/>
    <property type="match status" value="1"/>
</dbReference>
<evidence type="ECO:0000256" key="7">
    <source>
        <dbReference type="ARBA" id="ARBA00022777"/>
    </source>
</evidence>
<dbReference type="InterPro" id="IPR039430">
    <property type="entry name" value="Thymidylate_kin-like_dom"/>
</dbReference>
<dbReference type="NCBIfam" id="TIGR00041">
    <property type="entry name" value="DTMP_kinase"/>
    <property type="match status" value="1"/>
</dbReference>
<dbReference type="GO" id="GO:0006227">
    <property type="term" value="P:dUDP biosynthetic process"/>
    <property type="evidence" value="ECO:0007669"/>
    <property type="project" value="TreeGrafter"/>
</dbReference>
<dbReference type="InterPro" id="IPR027417">
    <property type="entry name" value="P-loop_NTPase"/>
</dbReference>
<dbReference type="FunFam" id="3.40.50.300:FF:000225">
    <property type="entry name" value="Thymidylate kinase"/>
    <property type="match status" value="1"/>
</dbReference>
<evidence type="ECO:0000256" key="6">
    <source>
        <dbReference type="ARBA" id="ARBA00022741"/>
    </source>
</evidence>
<keyword evidence="6 11" id="KW-0547">Nucleotide-binding</keyword>
<sequence>MNGLFITIEGPDGAGKTSIIKELFPLLQQVAKTEIIQTREPGGIPIAEQIRAVILDPKNDRMDERTESLLYAAARRQHLVEKVLPALSSGKIVLCDRFVDSSLAYQGAGRRIGVNEIAELNEFATEGTTPDFTLYLDVDSDTGLRRIAKNRQNQIDRLDSEGLEFHQRVRHAYLKLVEEHPDRIHKIDARNSFEEVLQLSYHAIINQFPQYFESQEGERK</sequence>
<dbReference type="InterPro" id="IPR018095">
    <property type="entry name" value="Thymidylate_kin_CS"/>
</dbReference>
<keyword evidence="4 11" id="KW-0808">Transferase</keyword>
<dbReference type="EC" id="2.7.4.9" evidence="2 11"/>
<evidence type="ECO:0000259" key="12">
    <source>
        <dbReference type="Pfam" id="PF02223"/>
    </source>
</evidence>
<accession>A0A1L8UVB7</accession>
<evidence type="ECO:0000256" key="1">
    <source>
        <dbReference type="ARBA" id="ARBA00009776"/>
    </source>
</evidence>
<dbReference type="GO" id="GO:0006235">
    <property type="term" value="P:dTTP biosynthetic process"/>
    <property type="evidence" value="ECO:0007669"/>
    <property type="project" value="UniProtKB-UniRule"/>
</dbReference>
<keyword evidence="8 11" id="KW-0067">ATP-binding</keyword>
<evidence type="ECO:0000313" key="13">
    <source>
        <dbReference type="EMBL" id="GEL80761.1"/>
    </source>
</evidence>
<reference evidence="13 16" key="2">
    <citation type="submission" date="2019-07" db="EMBL/GenBank/DDBJ databases">
        <title>Whole genome shotgun sequence of Enterococcus mundtii NBRC 100490.</title>
        <authorList>
            <person name="Hosoyama A."/>
            <person name="Uohara A."/>
            <person name="Ohji S."/>
            <person name="Ichikawa N."/>
        </authorList>
    </citation>
    <scope>NUCLEOTIDE SEQUENCE [LARGE SCALE GENOMIC DNA]</scope>
    <source>
        <strain evidence="13 16">NBRC 100490</strain>
    </source>
</reference>
<dbReference type="Proteomes" id="UP000195024">
    <property type="component" value="Unassembled WGS sequence"/>
</dbReference>
<organism evidence="14 15">
    <name type="scientific">Enterococcus mundtii</name>
    <dbReference type="NCBI Taxonomy" id="53346"/>
    <lineage>
        <taxon>Bacteria</taxon>
        <taxon>Bacillati</taxon>
        <taxon>Bacillota</taxon>
        <taxon>Bacilli</taxon>
        <taxon>Lactobacillales</taxon>
        <taxon>Enterococcaceae</taxon>
        <taxon>Enterococcus</taxon>
    </lineage>
</organism>
<evidence type="ECO:0000256" key="10">
    <source>
        <dbReference type="ARBA" id="ARBA00057735"/>
    </source>
</evidence>
<feature type="binding site" evidence="11">
    <location>
        <begin position="10"/>
        <end position="17"/>
    </location>
    <ligand>
        <name>ATP</name>
        <dbReference type="ChEBI" id="CHEBI:30616"/>
    </ligand>
</feature>
<protein>
    <recommendedName>
        <fullName evidence="3 11">Thymidylate kinase</fullName>
        <ecNumber evidence="2 11">2.7.4.9</ecNumber>
    </recommendedName>
    <alternativeName>
        <fullName evidence="11">dTMP kinase</fullName>
    </alternativeName>
</protein>
<dbReference type="HAMAP" id="MF_00165">
    <property type="entry name" value="Thymidylate_kinase"/>
    <property type="match status" value="1"/>
</dbReference>
<evidence type="ECO:0000256" key="4">
    <source>
        <dbReference type="ARBA" id="ARBA00022679"/>
    </source>
</evidence>
<dbReference type="PROSITE" id="PS01331">
    <property type="entry name" value="THYMIDYLATE_KINASE"/>
    <property type="match status" value="1"/>
</dbReference>
<dbReference type="GO" id="GO:0005524">
    <property type="term" value="F:ATP binding"/>
    <property type="evidence" value="ECO:0007669"/>
    <property type="project" value="UniProtKB-UniRule"/>
</dbReference>
<evidence type="ECO:0000256" key="5">
    <source>
        <dbReference type="ARBA" id="ARBA00022727"/>
    </source>
</evidence>
<proteinExistence type="inferred from homology"/>
<gene>
    <name evidence="11 13" type="primary">tmk</name>
    <name evidence="14" type="ORF">A5802_000307</name>
    <name evidence="13" type="ORF">EMU01_19050</name>
</gene>
<comment type="caution">
    <text evidence="14">The sequence shown here is derived from an EMBL/GenBank/DDBJ whole genome shotgun (WGS) entry which is preliminary data.</text>
</comment>
<keyword evidence="16" id="KW-1185">Reference proteome</keyword>
<dbReference type="AlphaFoldDB" id="A0A1L8UVB7"/>
<dbReference type="EMBL" id="NGMS01000001">
    <property type="protein sequence ID" value="OTP26592.1"/>
    <property type="molecule type" value="Genomic_DNA"/>
</dbReference>
<name>A0A1L8UVB7_ENTMU</name>
<dbReference type="GO" id="GO:0005829">
    <property type="term" value="C:cytosol"/>
    <property type="evidence" value="ECO:0007669"/>
    <property type="project" value="TreeGrafter"/>
</dbReference>